<protein>
    <submittedName>
        <fullName evidence="2">DGF-1-like protein, putative</fullName>
    </submittedName>
</protein>
<dbReference type="VEuPathDB" id="TriTrypDB:BSAL_63345"/>
<feature type="domain" description="Dispersed gene family protein 1 beta-sheet" evidence="1">
    <location>
        <begin position="111"/>
        <end position="270"/>
    </location>
</feature>
<keyword evidence="3" id="KW-1185">Reference proteome</keyword>
<dbReference type="AlphaFoldDB" id="A0A0S4IRS5"/>
<accession>A0A0S4IRS5</accession>
<dbReference type="OMA" id="SIDATSW"/>
<dbReference type="Proteomes" id="UP000051952">
    <property type="component" value="Unassembled WGS sequence"/>
</dbReference>
<organism evidence="2 3">
    <name type="scientific">Bodo saltans</name>
    <name type="common">Flagellated protozoan</name>
    <dbReference type="NCBI Taxonomy" id="75058"/>
    <lineage>
        <taxon>Eukaryota</taxon>
        <taxon>Discoba</taxon>
        <taxon>Euglenozoa</taxon>
        <taxon>Kinetoplastea</taxon>
        <taxon>Metakinetoplastina</taxon>
        <taxon>Eubodonida</taxon>
        <taxon>Bodonidae</taxon>
        <taxon>Bodo</taxon>
    </lineage>
</organism>
<evidence type="ECO:0000313" key="2">
    <source>
        <dbReference type="EMBL" id="CUF52906.1"/>
    </source>
</evidence>
<evidence type="ECO:0000313" key="3">
    <source>
        <dbReference type="Proteomes" id="UP000051952"/>
    </source>
</evidence>
<name>A0A0S4IRS5_BODSA</name>
<dbReference type="InterPro" id="IPR053915">
    <property type="entry name" value="DGF-1_b-sheet_dom"/>
</dbReference>
<reference evidence="3" key="1">
    <citation type="submission" date="2015-09" db="EMBL/GenBank/DDBJ databases">
        <authorList>
            <consortium name="Pathogen Informatics"/>
        </authorList>
    </citation>
    <scope>NUCLEOTIDE SEQUENCE [LARGE SCALE GENOMIC DNA]</scope>
    <source>
        <strain evidence="3">Lake Konstanz</strain>
    </source>
</reference>
<proteinExistence type="predicted"/>
<dbReference type="Pfam" id="PF22274">
    <property type="entry name" value="DGF-1_beta-sheet"/>
    <property type="match status" value="1"/>
</dbReference>
<dbReference type="EMBL" id="CYKH01000346">
    <property type="protein sequence ID" value="CUF52906.1"/>
    <property type="molecule type" value="Genomic_DNA"/>
</dbReference>
<sequence length="865" mass="93268">MPSPLRHHAFQTAIAQNALHSITCSPILLILLLLLLLLLTSSALNCAALGIAPASIMTYESIGGTYTAAASRISRNIINIDGTSFIGASFNIPAQLFIDVSIADPAYSILVTVSNVVLNRAAIYINGFASSTLADATLRDAPHGRNITVLFQNVSGVDGMIGFLNVFPVSTSIIIRDSAFKSTGATMRFTYKSVAVTQRCAVFWSAVTLLNSTVQMIRSTTDDGDPNFVLSMLDASFVLTDSVFMIRDFASRSFRARTTNVASNQSALMYTSSVSTAAQIVRSLLILKDIAVPQAFNLQSPIVTSDKSVVVIEDVKYAENVIQLDGSISIDATSWWYMHRLQFVSNILRGSAAITGGQNMTMFDLYGSASVNSPSGTAYTSASYGCIITLGELAEAVTSFGFSTNRYVTCSSCSIATHCYALFTTSVAYNATLGRCECSCTSQGNGPLCLPMAYPGLNERPPDIPPRVVENLTIINTPSTSYPLSIAGYPIVTFRNITFSGTNVYLFPSEAYTSPIGGAPVPANITFDGCTFQERSVLNIIGSSQYMYFFGSSIVNVTVVNCMFNYSVVALQGSFRANSYFLVAHSQFFTSRTPANNVLVMSPNYLGAGTSTGFVYLMSLYLYINSRLVFLNVSADMSSNVHFIGATPSPLQLSTASSIHISYCRLNVFAVYYSNVVGQPISLIDRSGIFITHNVIYASYVLYLSFGGFQGGSYGTLSISHNHGVLSSSIVYMRLNSAPQSILNAQGFFLVANNTLQVPVLLSFAQVDDNLYLNDSYLVVMDNYLSSGRCHFDTTYITVDVGSWPYARCNRNNPNSPSAASTCVTGTANLYSCSDARNVYTSYCHPGLTTSFTPSRCSRSTAPPQ</sequence>
<evidence type="ECO:0000259" key="1">
    <source>
        <dbReference type="Pfam" id="PF22274"/>
    </source>
</evidence>
<gene>
    <name evidence="2" type="ORF">BSAL_63345</name>
</gene>